<evidence type="ECO:0000313" key="2">
    <source>
        <dbReference type="EMBL" id="CAE7532558.1"/>
    </source>
</evidence>
<proteinExistence type="predicted"/>
<comment type="caution">
    <text evidence="2">The sequence shown here is derived from an EMBL/GenBank/DDBJ whole genome shotgun (WGS) entry which is preliminary data.</text>
</comment>
<organism evidence="2 3">
    <name type="scientific">Symbiodinium natans</name>
    <dbReference type="NCBI Taxonomy" id="878477"/>
    <lineage>
        <taxon>Eukaryota</taxon>
        <taxon>Sar</taxon>
        <taxon>Alveolata</taxon>
        <taxon>Dinophyceae</taxon>
        <taxon>Suessiales</taxon>
        <taxon>Symbiodiniaceae</taxon>
        <taxon>Symbiodinium</taxon>
    </lineage>
</organism>
<evidence type="ECO:0000313" key="3">
    <source>
        <dbReference type="Proteomes" id="UP000604046"/>
    </source>
</evidence>
<sequence length="1019" mass="115020">MPVRIRGRRRRGQPYQRDDFLPVVLDGLGRQNDGLGEVQQHRNVIAAALRKMGNPEDGDVVTELSYDASRDWGVSKQTMQVTQNQVETEVTLRQPLGALRDVSYQLYRGSEILESAFEERTDRLCVLRQVSELLQLPFEEIYSDFDAICPQGCAKEIRQFCEWRKAPMFIVNCRGQMIDCYEPPVKEERALALCVYRDHAYFYKSARAVAWCDGEPRDTPSYRGERRAFGEWREWQGALEPGHYWAKDLRVARSRLLAEGHQPKVVMRGLVEWRCLRLRDPEDAEVLDAWMGKLGFVYRGQRLAGAASEVFGALLKARRDRGDVQGLLREQRGACALCAAPIDAGSCEALCLECHRAKTFLECSHATSLESRLCRHVFESYACSPRLPPLVCGLAKCNPEKVCQGVDVVRCRKNALANAPFPLPVFCPLDSIRQAEEGQLADLTFVRKREDKREGFLARLPYVGPGWYGKPAVAYMLDAGLARWADCEWSLQATAHVAPDCLARALEVMEGGWPEGEEHFAKLSVNALIGLWARSKDVFYSMRTSSHEADGWGSEFLQVFFDAAGACHYDHVYATELFTNRSTRPAHDFLRVPPRYLVALKTDCLVYQNLPRKFLPAVEALTRHRHRDGTPKFRFEEVKRLEGDCREPRLETEPRTEDPVAHCLDGGSLLLSGMPGTEKTHLARRIVAQLSAQGEDVTLISKTHCSNQRSDETIFRFLRWLRVDEPEQPPLREAVQAVWELFPRRGHPDTCLVISHAHRMAINERENRRLAPEGALLVEHRAQGPAGTNQPQTMRVWPGLRLGCFAAVREVGERIWLDDGQSFTPAELLRHTRLCHAITYASCQGLTLPGRVWLCDVENPHFSVKHLYVGASRATGAELLSEGVKHATAPPHHRRTATAPHHRRTAPPHHRRTAAALGQSSPSPPHAPRHRAATTLGHEFPISPACRATAPPPHRATAPRHRTAPLHRATAPRRRTAPPHRRRSRQKPPISPQIELHLNDFLVNIAAHRRRATDCSLPG</sequence>
<keyword evidence="3" id="KW-1185">Reference proteome</keyword>
<reference evidence="2" key="1">
    <citation type="submission" date="2021-02" db="EMBL/GenBank/DDBJ databases">
        <authorList>
            <person name="Dougan E. K."/>
            <person name="Rhodes N."/>
            <person name="Thang M."/>
            <person name="Chan C."/>
        </authorList>
    </citation>
    <scope>NUCLEOTIDE SEQUENCE</scope>
</reference>
<feature type="compositionally biased region" description="Basic residues" evidence="1">
    <location>
        <begin position="891"/>
        <end position="913"/>
    </location>
</feature>
<feature type="region of interest" description="Disordered" evidence="1">
    <location>
        <begin position="885"/>
        <end position="993"/>
    </location>
</feature>
<dbReference type="Proteomes" id="UP000604046">
    <property type="component" value="Unassembled WGS sequence"/>
</dbReference>
<dbReference type="SUPFAM" id="SSF52540">
    <property type="entry name" value="P-loop containing nucleoside triphosphate hydrolases"/>
    <property type="match status" value="2"/>
</dbReference>
<dbReference type="Gene3D" id="3.40.50.300">
    <property type="entry name" value="P-loop containing nucleotide triphosphate hydrolases"/>
    <property type="match status" value="1"/>
</dbReference>
<dbReference type="EMBL" id="CAJNDS010002578">
    <property type="protein sequence ID" value="CAE7532558.1"/>
    <property type="molecule type" value="Genomic_DNA"/>
</dbReference>
<dbReference type="AlphaFoldDB" id="A0A812TF03"/>
<protein>
    <submittedName>
        <fullName evidence="2">Pfh1 protein</fullName>
    </submittedName>
</protein>
<name>A0A812TF03_9DINO</name>
<evidence type="ECO:0000256" key="1">
    <source>
        <dbReference type="SAM" id="MobiDB-lite"/>
    </source>
</evidence>
<dbReference type="InterPro" id="IPR027417">
    <property type="entry name" value="P-loop_NTPase"/>
</dbReference>
<gene>
    <name evidence="2" type="primary">pfh1</name>
    <name evidence="2" type="ORF">SNAT2548_LOCUS29842</name>
</gene>
<accession>A0A812TF03</accession>
<feature type="compositionally biased region" description="Basic residues" evidence="1">
    <location>
        <begin position="957"/>
        <end position="986"/>
    </location>
</feature>